<dbReference type="InterPro" id="IPR012312">
    <property type="entry name" value="Hemerythrin-like"/>
</dbReference>
<protein>
    <recommendedName>
        <fullName evidence="1">Hemerythrin-like domain-containing protein</fullName>
    </recommendedName>
</protein>
<dbReference type="OrthoDB" id="9983919at2759"/>
<dbReference type="PANTHER" id="PTHR35585:SF1">
    <property type="entry name" value="HHE DOMAIN PROTEIN (AFU_ORTHOLOGUE AFUA_4G00730)"/>
    <property type="match status" value="1"/>
</dbReference>
<dbReference type="Proteomes" id="UP000275078">
    <property type="component" value="Unassembled WGS sequence"/>
</dbReference>
<keyword evidence="3" id="KW-1185">Reference proteome</keyword>
<dbReference type="Pfam" id="PF01814">
    <property type="entry name" value="Hemerythrin"/>
    <property type="match status" value="1"/>
</dbReference>
<gene>
    <name evidence="2" type="ORF">BJ508DRAFT_417046</name>
</gene>
<sequence length="240" mass="27240">MLFARTVRTLATRTTAFTPLSLNQQQTLTKAFSSSALRMTLISEALKDDHRKINEYYENVLKATDNDTKVRWQNQFVWELARHSVAEELIVYPAFERYLGKQGEEMAAKDRDEHHKVKEQLKVFQNLKPEDPKFEHTLNSLMTDLRQHIKEEELEDMPALEAALTKEPAGISENLVKKFGRTKAFVPSRSHPSAGSGHEGPAGWVPPFETAMGLLVAPIDHVRDLFAKFPDTVSPNPSTK</sequence>
<feature type="domain" description="Hemerythrin-like" evidence="1">
    <location>
        <begin position="42"/>
        <end position="160"/>
    </location>
</feature>
<dbReference type="Gene3D" id="1.20.120.520">
    <property type="entry name" value="nmb1532 protein domain like"/>
    <property type="match status" value="1"/>
</dbReference>
<evidence type="ECO:0000313" key="2">
    <source>
        <dbReference type="EMBL" id="RPA77435.1"/>
    </source>
</evidence>
<dbReference type="AlphaFoldDB" id="A0A3N4HUG4"/>
<dbReference type="STRING" id="1160509.A0A3N4HUG4"/>
<dbReference type="PANTHER" id="PTHR35585">
    <property type="entry name" value="HHE DOMAIN PROTEIN (AFU_ORTHOLOGUE AFUA_4G00730)"/>
    <property type="match status" value="1"/>
</dbReference>
<dbReference type="EMBL" id="ML119726">
    <property type="protein sequence ID" value="RPA77435.1"/>
    <property type="molecule type" value="Genomic_DNA"/>
</dbReference>
<proteinExistence type="predicted"/>
<evidence type="ECO:0000259" key="1">
    <source>
        <dbReference type="Pfam" id="PF01814"/>
    </source>
</evidence>
<reference evidence="2 3" key="1">
    <citation type="journal article" date="2018" name="Nat. Ecol. Evol.">
        <title>Pezizomycetes genomes reveal the molecular basis of ectomycorrhizal truffle lifestyle.</title>
        <authorList>
            <person name="Murat C."/>
            <person name="Payen T."/>
            <person name="Noel B."/>
            <person name="Kuo A."/>
            <person name="Morin E."/>
            <person name="Chen J."/>
            <person name="Kohler A."/>
            <person name="Krizsan K."/>
            <person name="Balestrini R."/>
            <person name="Da Silva C."/>
            <person name="Montanini B."/>
            <person name="Hainaut M."/>
            <person name="Levati E."/>
            <person name="Barry K.W."/>
            <person name="Belfiori B."/>
            <person name="Cichocki N."/>
            <person name="Clum A."/>
            <person name="Dockter R.B."/>
            <person name="Fauchery L."/>
            <person name="Guy J."/>
            <person name="Iotti M."/>
            <person name="Le Tacon F."/>
            <person name="Lindquist E.A."/>
            <person name="Lipzen A."/>
            <person name="Malagnac F."/>
            <person name="Mello A."/>
            <person name="Molinier V."/>
            <person name="Miyauchi S."/>
            <person name="Poulain J."/>
            <person name="Riccioni C."/>
            <person name="Rubini A."/>
            <person name="Sitrit Y."/>
            <person name="Splivallo R."/>
            <person name="Traeger S."/>
            <person name="Wang M."/>
            <person name="Zifcakova L."/>
            <person name="Wipf D."/>
            <person name="Zambonelli A."/>
            <person name="Paolocci F."/>
            <person name="Nowrousian M."/>
            <person name="Ottonello S."/>
            <person name="Baldrian P."/>
            <person name="Spatafora J.W."/>
            <person name="Henrissat B."/>
            <person name="Nagy L.G."/>
            <person name="Aury J.M."/>
            <person name="Wincker P."/>
            <person name="Grigoriev I.V."/>
            <person name="Bonfante P."/>
            <person name="Martin F.M."/>
        </authorList>
    </citation>
    <scope>NUCLEOTIDE SEQUENCE [LARGE SCALE GENOMIC DNA]</scope>
    <source>
        <strain evidence="2 3">RN42</strain>
    </source>
</reference>
<organism evidence="2 3">
    <name type="scientific">Ascobolus immersus RN42</name>
    <dbReference type="NCBI Taxonomy" id="1160509"/>
    <lineage>
        <taxon>Eukaryota</taxon>
        <taxon>Fungi</taxon>
        <taxon>Dikarya</taxon>
        <taxon>Ascomycota</taxon>
        <taxon>Pezizomycotina</taxon>
        <taxon>Pezizomycetes</taxon>
        <taxon>Pezizales</taxon>
        <taxon>Ascobolaceae</taxon>
        <taxon>Ascobolus</taxon>
    </lineage>
</organism>
<evidence type="ECO:0000313" key="3">
    <source>
        <dbReference type="Proteomes" id="UP000275078"/>
    </source>
</evidence>
<accession>A0A3N4HUG4</accession>
<name>A0A3N4HUG4_ASCIM</name>